<evidence type="ECO:0000256" key="6">
    <source>
        <dbReference type="ARBA" id="ARBA00023136"/>
    </source>
</evidence>
<feature type="binding site" evidence="7">
    <location>
        <position position="163"/>
    </location>
    <ligand>
        <name>Mg(2+)</name>
        <dbReference type="ChEBI" id="CHEBI:18420"/>
    </ligand>
</feature>
<keyword evidence="7" id="KW-0460">Magnesium</keyword>
<evidence type="ECO:0000256" key="8">
    <source>
        <dbReference type="SAM" id="Phobius"/>
    </source>
</evidence>
<feature type="transmembrane region" description="Helical" evidence="8">
    <location>
        <begin position="168"/>
        <end position="186"/>
    </location>
</feature>
<feature type="transmembrane region" description="Helical" evidence="8">
    <location>
        <begin position="135"/>
        <end position="156"/>
    </location>
</feature>
<evidence type="ECO:0000313" key="9">
    <source>
        <dbReference type="EMBL" id="PDX57905.1"/>
    </source>
</evidence>
<accession>A0A2A6Z931</accession>
<feature type="transmembrane region" description="Helical" evidence="8">
    <location>
        <begin position="296"/>
        <end position="315"/>
    </location>
</feature>
<feature type="transmembrane region" description="Helical" evidence="8">
    <location>
        <begin position="54"/>
        <end position="75"/>
    </location>
</feature>
<gene>
    <name evidence="9" type="ORF">CGS46_11080</name>
</gene>
<dbReference type="PANTHER" id="PTHR22926:SF3">
    <property type="entry name" value="UNDECAPRENYL-PHOSPHATE ALPHA-N-ACETYLGLUCOSAMINYL 1-PHOSPHATE TRANSFERASE"/>
    <property type="match status" value="1"/>
</dbReference>
<keyword evidence="5 8" id="KW-1133">Transmembrane helix</keyword>
<feature type="transmembrane region" description="Helical" evidence="8">
    <location>
        <begin position="16"/>
        <end position="33"/>
    </location>
</feature>
<feature type="transmembrane region" description="Helical" evidence="8">
    <location>
        <begin position="243"/>
        <end position="265"/>
    </location>
</feature>
<keyword evidence="6 8" id="KW-0472">Membrane</keyword>
<dbReference type="GO" id="GO:0016780">
    <property type="term" value="F:phosphotransferase activity, for other substituted phosphate groups"/>
    <property type="evidence" value="ECO:0007669"/>
    <property type="project" value="InterPro"/>
</dbReference>
<comment type="subcellular location">
    <subcellularLocation>
        <location evidence="1">Cell membrane</location>
        <topology evidence="1">Multi-pass membrane protein</topology>
    </subcellularLocation>
</comment>
<feature type="transmembrane region" description="Helical" evidence="8">
    <location>
        <begin position="81"/>
        <end position="99"/>
    </location>
</feature>
<keyword evidence="10" id="KW-1185">Reference proteome</keyword>
<sequence>MIESLLSVVGQRGVDALAFLLAFALTALMDSVFHDKLPHDHGREFAVNGALSKGKARGSGLIFVLCIALVSLAFLPFKVEYVIYTILLIASMLSGYFDDAAETAWNEYKKGIIDFAIAIVAGVTYLNFNGCGVNFLQWSFTLPYAVYLLLIVILIWTSINVVNCTDGVDGLSASVAVVTIGTYLLAYKTELAEYGTAGVVFMGALLAYLWSNAKPSSLLMGDAGSRAMGFFIAMLSLKCGHPFAFLLAAIVFIVDGSLGILKISLKRFLHISILKNTRTPLHDHARKNKGWSDEQVVARWLIMQCVASALLLLIVRG</sequence>
<feature type="transmembrane region" description="Helical" evidence="8">
    <location>
        <begin position="192"/>
        <end position="211"/>
    </location>
</feature>
<keyword evidence="7" id="KW-0479">Metal-binding</keyword>
<name>A0A2A6Z931_9FIRM</name>
<protein>
    <submittedName>
        <fullName evidence="9">Phospho-N-acetylmuramoyl-pentapeptide-transferase</fullName>
    </submittedName>
</protein>
<dbReference type="InterPro" id="IPR000715">
    <property type="entry name" value="Glycosyl_transferase_4"/>
</dbReference>
<dbReference type="RefSeq" id="WP_005941994.1">
    <property type="nucleotide sequence ID" value="NZ_CP158110.1"/>
</dbReference>
<feature type="transmembrane region" description="Helical" evidence="8">
    <location>
        <begin position="111"/>
        <end position="129"/>
    </location>
</feature>
<evidence type="ECO:0000256" key="1">
    <source>
        <dbReference type="ARBA" id="ARBA00004651"/>
    </source>
</evidence>
<dbReference type="GO" id="GO:0044038">
    <property type="term" value="P:cell wall macromolecule biosynthetic process"/>
    <property type="evidence" value="ECO:0007669"/>
    <property type="project" value="TreeGrafter"/>
</dbReference>
<reference evidence="9 10" key="1">
    <citation type="journal article" date="2017" name="Front. Microbiol.">
        <title>New Insights into the Diversity of the Genus Faecalibacterium.</title>
        <authorList>
            <person name="Benevides L."/>
            <person name="Burman S."/>
            <person name="Martin R."/>
            <person name="Robert V."/>
            <person name="Thomas M."/>
            <person name="Miquel S."/>
            <person name="Chain F."/>
            <person name="Sokol H."/>
            <person name="Bermudez-Humaran L.G."/>
            <person name="Morrison M."/>
            <person name="Langella P."/>
            <person name="Azevedo V.A."/>
            <person name="Chatel J.M."/>
            <person name="Soares S."/>
        </authorList>
    </citation>
    <scope>NUCLEOTIDE SEQUENCE [LARGE SCALE GENOMIC DNA]</scope>
    <source>
        <strain evidence="10">CNCM I-4540</strain>
    </source>
</reference>
<evidence type="ECO:0000256" key="3">
    <source>
        <dbReference type="ARBA" id="ARBA00022679"/>
    </source>
</evidence>
<feature type="binding site" evidence="7">
    <location>
        <position position="222"/>
    </location>
    <ligand>
        <name>Mg(2+)</name>
        <dbReference type="ChEBI" id="CHEBI:18420"/>
    </ligand>
</feature>
<proteinExistence type="predicted"/>
<dbReference type="AlphaFoldDB" id="A0A2A6Z931"/>
<evidence type="ECO:0000313" key="10">
    <source>
        <dbReference type="Proteomes" id="UP000220752"/>
    </source>
</evidence>
<dbReference type="PANTHER" id="PTHR22926">
    <property type="entry name" value="PHOSPHO-N-ACETYLMURAMOYL-PENTAPEPTIDE-TRANSFERASE"/>
    <property type="match status" value="1"/>
</dbReference>
<keyword evidence="3" id="KW-0808">Transferase</keyword>
<evidence type="ECO:0000256" key="2">
    <source>
        <dbReference type="ARBA" id="ARBA00022475"/>
    </source>
</evidence>
<dbReference type="Pfam" id="PF00953">
    <property type="entry name" value="Glycos_transf_4"/>
    <property type="match status" value="1"/>
</dbReference>
<evidence type="ECO:0000256" key="7">
    <source>
        <dbReference type="PIRSR" id="PIRSR600715-1"/>
    </source>
</evidence>
<dbReference type="PROSITE" id="PS01348">
    <property type="entry name" value="MRAY_2"/>
    <property type="match status" value="1"/>
</dbReference>
<organism evidence="9 10">
    <name type="scientific">Faecalibacterium langellae</name>
    <dbReference type="NCBI Taxonomy" id="3435293"/>
    <lineage>
        <taxon>Bacteria</taxon>
        <taxon>Bacillati</taxon>
        <taxon>Bacillota</taxon>
        <taxon>Clostridia</taxon>
        <taxon>Eubacteriales</taxon>
        <taxon>Oscillospiraceae</taxon>
        <taxon>Faecalibacterium</taxon>
    </lineage>
</organism>
<evidence type="ECO:0000256" key="4">
    <source>
        <dbReference type="ARBA" id="ARBA00022692"/>
    </source>
</evidence>
<dbReference type="GO" id="GO:0046872">
    <property type="term" value="F:metal ion binding"/>
    <property type="evidence" value="ECO:0007669"/>
    <property type="project" value="UniProtKB-KW"/>
</dbReference>
<dbReference type="GO" id="GO:0071555">
    <property type="term" value="P:cell wall organization"/>
    <property type="evidence" value="ECO:0007669"/>
    <property type="project" value="TreeGrafter"/>
</dbReference>
<dbReference type="EMBL" id="NMTQ01000036">
    <property type="protein sequence ID" value="PDX57905.1"/>
    <property type="molecule type" value="Genomic_DNA"/>
</dbReference>
<dbReference type="Proteomes" id="UP000220752">
    <property type="component" value="Unassembled WGS sequence"/>
</dbReference>
<comment type="caution">
    <text evidence="9">The sequence shown here is derived from an EMBL/GenBank/DDBJ whole genome shotgun (WGS) entry which is preliminary data.</text>
</comment>
<evidence type="ECO:0000256" key="5">
    <source>
        <dbReference type="ARBA" id="ARBA00022989"/>
    </source>
</evidence>
<dbReference type="InterPro" id="IPR018480">
    <property type="entry name" value="PNAcMuramoyl-5peptid_Trfase_CS"/>
</dbReference>
<dbReference type="GO" id="GO:0005886">
    <property type="term" value="C:plasma membrane"/>
    <property type="evidence" value="ECO:0007669"/>
    <property type="project" value="UniProtKB-SubCell"/>
</dbReference>
<keyword evidence="2" id="KW-1003">Cell membrane</keyword>
<keyword evidence="4 8" id="KW-0812">Transmembrane</keyword>
<comment type="cofactor">
    <cofactor evidence="7">
        <name>Mg(2+)</name>
        <dbReference type="ChEBI" id="CHEBI:18420"/>
    </cofactor>
</comment>